<dbReference type="KEGG" id="gfl:GRFL_2743"/>
<dbReference type="AlphaFoldDB" id="A0A1L7I791"/>
<dbReference type="RefSeq" id="WP_083645133.1">
    <property type="nucleotide sequence ID" value="NZ_AMRU01000015.1"/>
</dbReference>
<gene>
    <name evidence="1" type="ORF">GRFL_2743</name>
</gene>
<proteinExistence type="predicted"/>
<dbReference type="SUPFAM" id="SSF74653">
    <property type="entry name" value="TolA/TonB C-terminal domain"/>
    <property type="match status" value="1"/>
</dbReference>
<dbReference type="Proteomes" id="UP000186230">
    <property type="component" value="Chromosome"/>
</dbReference>
<evidence type="ECO:0000313" key="2">
    <source>
        <dbReference type="Proteomes" id="UP000186230"/>
    </source>
</evidence>
<accession>A0A1L7I791</accession>
<reference evidence="1 2" key="1">
    <citation type="submission" date="2016-07" db="EMBL/GenBank/DDBJ databases">
        <title>Multi-omics approach to identify versatile polysaccharide utilization systems of a marine flavobacterium Gramella flava.</title>
        <authorList>
            <person name="Tang K."/>
        </authorList>
    </citation>
    <scope>NUCLEOTIDE SEQUENCE [LARGE SCALE GENOMIC DNA]</scope>
    <source>
        <strain evidence="1 2">JLT2011</strain>
    </source>
</reference>
<protein>
    <submittedName>
        <fullName evidence="1">TonB family protein</fullName>
    </submittedName>
</protein>
<keyword evidence="2" id="KW-1185">Reference proteome</keyword>
<dbReference type="InterPro" id="IPR037682">
    <property type="entry name" value="TonB_C"/>
</dbReference>
<evidence type="ECO:0000313" key="1">
    <source>
        <dbReference type="EMBL" id="APU69467.1"/>
    </source>
</evidence>
<dbReference type="Pfam" id="PF03544">
    <property type="entry name" value="TonB_C"/>
    <property type="match status" value="1"/>
</dbReference>
<dbReference type="STRING" id="1229726.GRFL_2743"/>
<dbReference type="OrthoDB" id="1095452at2"/>
<name>A0A1L7I791_9FLAO</name>
<dbReference type="EMBL" id="CP016359">
    <property type="protein sequence ID" value="APU69467.1"/>
    <property type="molecule type" value="Genomic_DNA"/>
</dbReference>
<organism evidence="1 2">
    <name type="scientific">Christiangramia flava JLT2011</name>
    <dbReference type="NCBI Taxonomy" id="1229726"/>
    <lineage>
        <taxon>Bacteria</taxon>
        <taxon>Pseudomonadati</taxon>
        <taxon>Bacteroidota</taxon>
        <taxon>Flavobacteriia</taxon>
        <taxon>Flavobacteriales</taxon>
        <taxon>Flavobacteriaceae</taxon>
        <taxon>Christiangramia</taxon>
    </lineage>
</organism>
<sequence>MLPKKNPKADLSRNSLIFFQIGLIVMLGISYLAIEWHFDSRPAVDLQQLDMETERIVDVPVTELREKLPPPPPPPPAPEVIEVIEDNSVLEESTIQSTETNLNDKIEVVEVTDIKEEKIAEEIEDVPFVIIANVPVYPGCENQKGNDAKKQCMSGKIQELVKREFRTELSAELGLKGINKIYVIFRINDKGDVENIQARGPHPALEAEAERVVKLIPKMEPGRQRDRAVGVLYTLPIIFEVRNQSI</sequence>
<dbReference type="Gene3D" id="3.30.1150.10">
    <property type="match status" value="1"/>
</dbReference>
<dbReference type="GO" id="GO:0055085">
    <property type="term" value="P:transmembrane transport"/>
    <property type="evidence" value="ECO:0007669"/>
    <property type="project" value="InterPro"/>
</dbReference>